<name>A0A9X3N8D9_9ACTN</name>
<evidence type="ECO:0000313" key="4">
    <source>
        <dbReference type="EMBL" id="MDA0180324.1"/>
    </source>
</evidence>
<dbReference type="Gene3D" id="3.40.30.10">
    <property type="entry name" value="Glutaredoxin"/>
    <property type="match status" value="1"/>
</dbReference>
<dbReference type="AlphaFoldDB" id="A0A9X3N8D9"/>
<feature type="chain" id="PRO_5040973230" evidence="2">
    <location>
        <begin position="31"/>
        <end position="240"/>
    </location>
</feature>
<proteinExistence type="predicted"/>
<dbReference type="PROSITE" id="PS51257">
    <property type="entry name" value="PROKAR_LIPOPROTEIN"/>
    <property type="match status" value="1"/>
</dbReference>
<protein>
    <submittedName>
        <fullName evidence="4">DsbA family protein</fullName>
    </submittedName>
</protein>
<feature type="signal peptide" evidence="2">
    <location>
        <begin position="1"/>
        <end position="30"/>
    </location>
</feature>
<organism evidence="4 5">
    <name type="scientific">Solirubrobacter phytolaccae</name>
    <dbReference type="NCBI Taxonomy" id="1404360"/>
    <lineage>
        <taxon>Bacteria</taxon>
        <taxon>Bacillati</taxon>
        <taxon>Actinomycetota</taxon>
        <taxon>Thermoleophilia</taxon>
        <taxon>Solirubrobacterales</taxon>
        <taxon>Solirubrobacteraceae</taxon>
        <taxon>Solirubrobacter</taxon>
    </lineage>
</organism>
<reference evidence="4" key="1">
    <citation type="submission" date="2022-10" db="EMBL/GenBank/DDBJ databases">
        <title>The WGS of Solirubrobacter phytolaccae KCTC 29190.</title>
        <authorList>
            <person name="Jiang Z."/>
        </authorList>
    </citation>
    <scope>NUCLEOTIDE SEQUENCE</scope>
    <source>
        <strain evidence="4">KCTC 29190</strain>
    </source>
</reference>
<dbReference type="RefSeq" id="WP_270024632.1">
    <property type="nucleotide sequence ID" value="NZ_JAPDDP010000011.1"/>
</dbReference>
<keyword evidence="5" id="KW-1185">Reference proteome</keyword>
<dbReference type="Proteomes" id="UP001147653">
    <property type="component" value="Unassembled WGS sequence"/>
</dbReference>
<dbReference type="InterPro" id="IPR036249">
    <property type="entry name" value="Thioredoxin-like_sf"/>
</dbReference>
<dbReference type="Pfam" id="PF13462">
    <property type="entry name" value="Thioredoxin_4"/>
    <property type="match status" value="1"/>
</dbReference>
<feature type="region of interest" description="Disordered" evidence="1">
    <location>
        <begin position="23"/>
        <end position="43"/>
    </location>
</feature>
<sequence length="240" mass="25497">MSARRARLLGALLVAATLAACGGSSSPPDAPDTTATASATPEPLGTVAGVDLATEQFDGIEQHGNVLGDPDAKVTLVEYADLVCTPCAVYSQDVLPQVIEDHVRSGDVRIELRPIGIAQEWSTLAAQYAWGAAAQDRMWTFAKLWWANQRDETTDYVDDAFARRIAEAVPGLDPDQLVDDSRLAETRAQHDDAAQAFLTQQLDRVPAFAAGPTGGELEVLDLGETGAQASRALDHVIAAF</sequence>
<evidence type="ECO:0000259" key="3">
    <source>
        <dbReference type="Pfam" id="PF13462"/>
    </source>
</evidence>
<feature type="domain" description="Thioredoxin-like fold" evidence="3">
    <location>
        <begin position="64"/>
        <end position="182"/>
    </location>
</feature>
<dbReference type="SUPFAM" id="SSF52833">
    <property type="entry name" value="Thioredoxin-like"/>
    <property type="match status" value="1"/>
</dbReference>
<feature type="compositionally biased region" description="Low complexity" evidence="1">
    <location>
        <begin position="23"/>
        <end position="41"/>
    </location>
</feature>
<evidence type="ECO:0000313" key="5">
    <source>
        <dbReference type="Proteomes" id="UP001147653"/>
    </source>
</evidence>
<dbReference type="InterPro" id="IPR012336">
    <property type="entry name" value="Thioredoxin-like_fold"/>
</dbReference>
<evidence type="ECO:0000256" key="2">
    <source>
        <dbReference type="SAM" id="SignalP"/>
    </source>
</evidence>
<dbReference type="EMBL" id="JAPDDP010000011">
    <property type="protein sequence ID" value="MDA0180324.1"/>
    <property type="molecule type" value="Genomic_DNA"/>
</dbReference>
<accession>A0A9X3N8D9</accession>
<gene>
    <name evidence="4" type="ORF">OJ997_08455</name>
</gene>
<evidence type="ECO:0000256" key="1">
    <source>
        <dbReference type="SAM" id="MobiDB-lite"/>
    </source>
</evidence>
<comment type="caution">
    <text evidence="4">The sequence shown here is derived from an EMBL/GenBank/DDBJ whole genome shotgun (WGS) entry which is preliminary data.</text>
</comment>
<keyword evidence="2" id="KW-0732">Signal</keyword>